<reference evidence="3" key="1">
    <citation type="journal article" date="2019" name="bioRxiv">
        <title>The Genome of the Zebra Mussel, Dreissena polymorpha: A Resource for Invasive Species Research.</title>
        <authorList>
            <person name="McCartney M.A."/>
            <person name="Auch B."/>
            <person name="Kono T."/>
            <person name="Mallez S."/>
            <person name="Zhang Y."/>
            <person name="Obille A."/>
            <person name="Becker A."/>
            <person name="Abrahante J.E."/>
            <person name="Garbe J."/>
            <person name="Badalamenti J.P."/>
            <person name="Herman A."/>
            <person name="Mangelson H."/>
            <person name="Liachko I."/>
            <person name="Sullivan S."/>
            <person name="Sone E.D."/>
            <person name="Koren S."/>
            <person name="Silverstein K.A.T."/>
            <person name="Beckman K.B."/>
            <person name="Gohl D.M."/>
        </authorList>
    </citation>
    <scope>NUCLEOTIDE SEQUENCE</scope>
    <source>
        <strain evidence="3">Duluth1</strain>
        <tissue evidence="3">Whole animal</tissue>
    </source>
</reference>
<evidence type="ECO:0000256" key="1">
    <source>
        <dbReference type="SAM" id="MobiDB-lite"/>
    </source>
</evidence>
<reference evidence="3" key="2">
    <citation type="submission" date="2020-11" db="EMBL/GenBank/DDBJ databases">
        <authorList>
            <person name="McCartney M.A."/>
            <person name="Auch B."/>
            <person name="Kono T."/>
            <person name="Mallez S."/>
            <person name="Becker A."/>
            <person name="Gohl D.M."/>
            <person name="Silverstein K.A.T."/>
            <person name="Koren S."/>
            <person name="Bechman K.B."/>
            <person name="Herman A."/>
            <person name="Abrahante J.E."/>
            <person name="Garbe J."/>
        </authorList>
    </citation>
    <scope>NUCLEOTIDE SEQUENCE</scope>
    <source>
        <strain evidence="3">Duluth1</strain>
        <tissue evidence="3">Whole animal</tissue>
    </source>
</reference>
<dbReference type="InterPro" id="IPR051181">
    <property type="entry name" value="CAF1_poly(A)_ribonucleases"/>
</dbReference>
<dbReference type="Pfam" id="PF08675">
    <property type="entry name" value="RNA_bind"/>
    <property type="match status" value="1"/>
</dbReference>
<dbReference type="AlphaFoldDB" id="A0A9D4CZP7"/>
<evidence type="ECO:0000313" key="4">
    <source>
        <dbReference type="Proteomes" id="UP000828390"/>
    </source>
</evidence>
<dbReference type="PANTHER" id="PTHR15092:SF44">
    <property type="entry name" value="POLY(A)-SPECIFIC RIBONUCLEASE PARN"/>
    <property type="match status" value="1"/>
</dbReference>
<dbReference type="EMBL" id="JAIWYP010000011">
    <property type="protein sequence ID" value="KAH3734718.1"/>
    <property type="molecule type" value="Genomic_DNA"/>
</dbReference>
<dbReference type="InterPro" id="IPR012677">
    <property type="entry name" value="Nucleotide-bd_a/b_plait_sf"/>
</dbReference>
<dbReference type="Proteomes" id="UP000828390">
    <property type="component" value="Unassembled WGS sequence"/>
</dbReference>
<dbReference type="PANTHER" id="PTHR15092">
    <property type="entry name" value="POLY A -SPECIFIC RIBONUCLEASE/TARGET OF EGR1, MEMBER 1"/>
    <property type="match status" value="1"/>
</dbReference>
<dbReference type="GO" id="GO:0005634">
    <property type="term" value="C:nucleus"/>
    <property type="evidence" value="ECO:0007669"/>
    <property type="project" value="InterPro"/>
</dbReference>
<dbReference type="GO" id="GO:0000289">
    <property type="term" value="P:nuclear-transcribed mRNA poly(A) tail shortening"/>
    <property type="evidence" value="ECO:0007669"/>
    <property type="project" value="TreeGrafter"/>
</dbReference>
<dbReference type="CDD" id="cd12428">
    <property type="entry name" value="RRM_PARN"/>
    <property type="match status" value="1"/>
</dbReference>
<sequence>DCVKPAVDHVLPGSQLLEPFLNKIFMMRSLDIPYMDLTSPDLNPSRDHVFHISFPVDWKHTDISQLFSPFGNVYIGWLDDTSAYVSLHSKSQTSSVMKSLCKKGSVYRLMTYQEHKDQYKWTPQNTPGTYPGSTPGKTSDGSAPTINSQMTPTQDQYHSEGAKKGAKRTHSPDLEEDAGDGGSSAKKSKPLNVEQFL</sequence>
<feature type="domain" description="Poly(A)-specific ribonuclease RNA-binding" evidence="2">
    <location>
        <begin position="40"/>
        <end position="117"/>
    </location>
</feature>
<dbReference type="InterPro" id="IPR035979">
    <property type="entry name" value="RBD_domain_sf"/>
</dbReference>
<dbReference type="GO" id="GO:0046872">
    <property type="term" value="F:metal ion binding"/>
    <property type="evidence" value="ECO:0007669"/>
    <property type="project" value="InterPro"/>
</dbReference>
<dbReference type="SUPFAM" id="SSF54928">
    <property type="entry name" value="RNA-binding domain, RBD"/>
    <property type="match status" value="1"/>
</dbReference>
<dbReference type="GO" id="GO:0005737">
    <property type="term" value="C:cytoplasm"/>
    <property type="evidence" value="ECO:0007669"/>
    <property type="project" value="InterPro"/>
</dbReference>
<evidence type="ECO:0000259" key="2">
    <source>
        <dbReference type="Pfam" id="PF08675"/>
    </source>
</evidence>
<feature type="region of interest" description="Disordered" evidence="1">
    <location>
        <begin position="118"/>
        <end position="197"/>
    </location>
</feature>
<accession>A0A9D4CZP7</accession>
<feature type="compositionally biased region" description="Polar residues" evidence="1">
    <location>
        <begin position="121"/>
        <end position="156"/>
    </location>
</feature>
<dbReference type="GO" id="GO:1990432">
    <property type="term" value="P:siRNA 3'-end processing"/>
    <property type="evidence" value="ECO:0007669"/>
    <property type="project" value="TreeGrafter"/>
</dbReference>
<dbReference type="Gene3D" id="3.30.70.330">
    <property type="match status" value="1"/>
</dbReference>
<gene>
    <name evidence="3" type="ORF">DPMN_041162</name>
</gene>
<dbReference type="InterPro" id="IPR014789">
    <property type="entry name" value="PolyA-riboNase_RNA-binding"/>
</dbReference>
<proteinExistence type="predicted"/>
<keyword evidence="4" id="KW-1185">Reference proteome</keyword>
<protein>
    <recommendedName>
        <fullName evidence="2">Poly(A)-specific ribonuclease RNA-binding domain-containing protein</fullName>
    </recommendedName>
</protein>
<feature type="non-terminal residue" evidence="3">
    <location>
        <position position="1"/>
    </location>
</feature>
<name>A0A9D4CZP7_DREPO</name>
<evidence type="ECO:0000313" key="3">
    <source>
        <dbReference type="EMBL" id="KAH3734718.1"/>
    </source>
</evidence>
<comment type="caution">
    <text evidence="3">The sequence shown here is derived from an EMBL/GenBank/DDBJ whole genome shotgun (WGS) entry which is preliminary data.</text>
</comment>
<dbReference type="GO" id="GO:1990431">
    <property type="term" value="P:priRNA 3'-end processing"/>
    <property type="evidence" value="ECO:0007669"/>
    <property type="project" value="TreeGrafter"/>
</dbReference>
<dbReference type="GO" id="GO:0004535">
    <property type="term" value="F:poly(A)-specific ribonuclease activity"/>
    <property type="evidence" value="ECO:0007669"/>
    <property type="project" value="InterPro"/>
</dbReference>
<organism evidence="3 4">
    <name type="scientific">Dreissena polymorpha</name>
    <name type="common">Zebra mussel</name>
    <name type="synonym">Mytilus polymorpha</name>
    <dbReference type="NCBI Taxonomy" id="45954"/>
    <lineage>
        <taxon>Eukaryota</taxon>
        <taxon>Metazoa</taxon>
        <taxon>Spiralia</taxon>
        <taxon>Lophotrochozoa</taxon>
        <taxon>Mollusca</taxon>
        <taxon>Bivalvia</taxon>
        <taxon>Autobranchia</taxon>
        <taxon>Heteroconchia</taxon>
        <taxon>Euheterodonta</taxon>
        <taxon>Imparidentia</taxon>
        <taxon>Neoheterodontei</taxon>
        <taxon>Myida</taxon>
        <taxon>Dreissenoidea</taxon>
        <taxon>Dreissenidae</taxon>
        <taxon>Dreissena</taxon>
    </lineage>
</organism>
<dbReference type="GO" id="GO:0003723">
    <property type="term" value="F:RNA binding"/>
    <property type="evidence" value="ECO:0007669"/>
    <property type="project" value="InterPro"/>
</dbReference>